<dbReference type="EMBL" id="BMGG01000010">
    <property type="protein sequence ID" value="GGC86546.1"/>
    <property type="molecule type" value="Genomic_DNA"/>
</dbReference>
<feature type="compositionally biased region" description="Low complexity" evidence="1">
    <location>
        <begin position="144"/>
        <end position="167"/>
    </location>
</feature>
<organism evidence="2 3">
    <name type="scientific">Chelatococcus reniformis</name>
    <dbReference type="NCBI Taxonomy" id="1494448"/>
    <lineage>
        <taxon>Bacteria</taxon>
        <taxon>Pseudomonadati</taxon>
        <taxon>Pseudomonadota</taxon>
        <taxon>Alphaproteobacteria</taxon>
        <taxon>Hyphomicrobiales</taxon>
        <taxon>Chelatococcaceae</taxon>
        <taxon>Chelatococcus</taxon>
    </lineage>
</organism>
<dbReference type="Gene3D" id="3.30.70.1060">
    <property type="entry name" value="Dimeric alpha+beta barrel"/>
    <property type="match status" value="1"/>
</dbReference>
<feature type="compositionally biased region" description="Polar residues" evidence="1">
    <location>
        <begin position="133"/>
        <end position="143"/>
    </location>
</feature>
<feature type="region of interest" description="Disordered" evidence="1">
    <location>
        <begin position="133"/>
        <end position="179"/>
    </location>
</feature>
<dbReference type="AlphaFoldDB" id="A0A916XNS6"/>
<protein>
    <submittedName>
        <fullName evidence="2">Uncharacterized protein</fullName>
    </submittedName>
</protein>
<comment type="caution">
    <text evidence="2">The sequence shown here is derived from an EMBL/GenBank/DDBJ whole genome shotgun (WGS) entry which is preliminary data.</text>
</comment>
<gene>
    <name evidence="2" type="ORF">GCM10010994_50570</name>
</gene>
<evidence type="ECO:0000313" key="3">
    <source>
        <dbReference type="Proteomes" id="UP000637002"/>
    </source>
</evidence>
<reference evidence="2" key="2">
    <citation type="submission" date="2020-09" db="EMBL/GenBank/DDBJ databases">
        <authorList>
            <person name="Sun Q."/>
            <person name="Zhou Y."/>
        </authorList>
    </citation>
    <scope>NUCLEOTIDE SEQUENCE</scope>
    <source>
        <strain evidence="2">CGMCC 1.12919</strain>
    </source>
</reference>
<reference evidence="2" key="1">
    <citation type="journal article" date="2014" name="Int. J. Syst. Evol. Microbiol.">
        <title>Complete genome sequence of Corynebacterium casei LMG S-19264T (=DSM 44701T), isolated from a smear-ripened cheese.</title>
        <authorList>
            <consortium name="US DOE Joint Genome Institute (JGI-PGF)"/>
            <person name="Walter F."/>
            <person name="Albersmeier A."/>
            <person name="Kalinowski J."/>
            <person name="Ruckert C."/>
        </authorList>
    </citation>
    <scope>NUCLEOTIDE SEQUENCE</scope>
    <source>
        <strain evidence="2">CGMCC 1.12919</strain>
    </source>
</reference>
<accession>A0A916XNS6</accession>
<keyword evidence="3" id="KW-1185">Reference proteome</keyword>
<feature type="compositionally biased region" description="Pro residues" evidence="1">
    <location>
        <begin position="168"/>
        <end position="179"/>
    </location>
</feature>
<proteinExistence type="predicted"/>
<evidence type="ECO:0000256" key="1">
    <source>
        <dbReference type="SAM" id="MobiDB-lite"/>
    </source>
</evidence>
<dbReference type="Proteomes" id="UP000637002">
    <property type="component" value="Unassembled WGS sequence"/>
</dbReference>
<name>A0A916XNS6_9HYPH</name>
<sequence length="179" mass="19570">MAALAAGRQLGQRRLDHRRLCRDEALEVEGIDVGHAILRSGMERTAKKYPAAVEIHPARAPWEYRRRSFAARGHEKGSPMQYMLMLYEDEAVYGGPEKDGPALKAVAARHWDYVKELGAARITGAGLKGSAFTTTVRTTDGRQPSTTGRSPRRASSSAASTSSRRPISTPPSPWPGVCR</sequence>
<evidence type="ECO:0000313" key="2">
    <source>
        <dbReference type="EMBL" id="GGC86546.1"/>
    </source>
</evidence>